<evidence type="ECO:0008006" key="3">
    <source>
        <dbReference type="Google" id="ProtNLM"/>
    </source>
</evidence>
<dbReference type="InterPro" id="IPR035093">
    <property type="entry name" value="RelE/ParE_toxin_dom_sf"/>
</dbReference>
<name>A0A1F5DD82_9BACT</name>
<accession>A0A1F5DD82</accession>
<dbReference type="AlphaFoldDB" id="A0A1F5DD82"/>
<gene>
    <name evidence="1" type="ORF">A3J78_01025</name>
</gene>
<comment type="caution">
    <text evidence="1">The sequence shown here is derived from an EMBL/GenBank/DDBJ whole genome shotgun (WGS) entry which is preliminary data.</text>
</comment>
<evidence type="ECO:0000313" key="2">
    <source>
        <dbReference type="Proteomes" id="UP000178758"/>
    </source>
</evidence>
<reference evidence="1 2" key="1">
    <citation type="journal article" date="2016" name="Nat. Commun.">
        <title>Thousands of microbial genomes shed light on interconnected biogeochemical processes in an aquifer system.</title>
        <authorList>
            <person name="Anantharaman K."/>
            <person name="Brown C.T."/>
            <person name="Hug L.A."/>
            <person name="Sharon I."/>
            <person name="Castelle C.J."/>
            <person name="Probst A.J."/>
            <person name="Thomas B.C."/>
            <person name="Singh A."/>
            <person name="Wilkins M.J."/>
            <person name="Karaoz U."/>
            <person name="Brodie E.L."/>
            <person name="Williams K.H."/>
            <person name="Hubbard S.S."/>
            <person name="Banfield J.F."/>
        </authorList>
    </citation>
    <scope>NUCLEOTIDE SEQUENCE [LARGE SCALE GENOMIC DNA]</scope>
</reference>
<dbReference type="SUPFAM" id="SSF143011">
    <property type="entry name" value="RelE-like"/>
    <property type="match status" value="1"/>
</dbReference>
<dbReference type="EMBL" id="MEZJ01000043">
    <property type="protein sequence ID" value="OGD53139.1"/>
    <property type="molecule type" value="Genomic_DNA"/>
</dbReference>
<protein>
    <recommendedName>
        <fullName evidence="3">Toxin YoeB</fullName>
    </recommendedName>
</protein>
<dbReference type="Gene3D" id="3.30.2310.20">
    <property type="entry name" value="RelE-like"/>
    <property type="match status" value="1"/>
</dbReference>
<dbReference type="Proteomes" id="UP000178758">
    <property type="component" value="Unassembled WGS sequence"/>
</dbReference>
<organism evidence="1 2">
    <name type="scientific">Candidatus Beckwithbacteria bacterium RBG_13_35_6</name>
    <dbReference type="NCBI Taxonomy" id="1797456"/>
    <lineage>
        <taxon>Bacteria</taxon>
        <taxon>Candidatus Beckwithiibacteriota</taxon>
    </lineage>
</organism>
<sequence>MVDVLPLNQKLIKKAQKLGVKRKLDKAIGFLSQNHRHPSLRVELLEPNQMGIWSFRLDKKIRALFIWRKDKKAIEILNITKHYHK</sequence>
<evidence type="ECO:0000313" key="1">
    <source>
        <dbReference type="EMBL" id="OGD53139.1"/>
    </source>
</evidence>
<proteinExistence type="predicted"/>